<dbReference type="GO" id="GO:0006313">
    <property type="term" value="P:DNA transposition"/>
    <property type="evidence" value="ECO:0007669"/>
    <property type="project" value="InterPro"/>
</dbReference>
<dbReference type="RefSeq" id="WP_203832351.1">
    <property type="nucleotide sequence ID" value="NZ_BONH01000078.1"/>
</dbReference>
<evidence type="ECO:0000313" key="2">
    <source>
        <dbReference type="EMBL" id="GIG03204.1"/>
    </source>
</evidence>
<organism evidence="2 3">
    <name type="scientific">Catellatospora citrea</name>
    <dbReference type="NCBI Taxonomy" id="53366"/>
    <lineage>
        <taxon>Bacteria</taxon>
        <taxon>Bacillati</taxon>
        <taxon>Actinomycetota</taxon>
        <taxon>Actinomycetes</taxon>
        <taxon>Micromonosporales</taxon>
        <taxon>Micromonosporaceae</taxon>
        <taxon>Catellatospora</taxon>
    </lineage>
</organism>
<keyword evidence="3" id="KW-1185">Reference proteome</keyword>
<dbReference type="EMBL" id="BONH01000078">
    <property type="protein sequence ID" value="GIG03204.1"/>
    <property type="molecule type" value="Genomic_DNA"/>
</dbReference>
<comment type="caution">
    <text evidence="2">The sequence shown here is derived from an EMBL/GenBank/DDBJ whole genome shotgun (WGS) entry which is preliminary data.</text>
</comment>
<name>A0A8J3KTM0_9ACTN</name>
<dbReference type="AlphaFoldDB" id="A0A8J3KTM0"/>
<feature type="domain" description="Transposase IS116/IS110/IS902 C-terminal" evidence="1">
    <location>
        <begin position="3"/>
        <end position="50"/>
    </location>
</feature>
<sequence length="93" mass="10493">MHAGTAPIPVWTGNRTRHRLNRSGNRQLNTALHRIAVTQLRVHPPTKALVERQVSQGNSRPEALRVLRRHLADIVYHRLRKAEATGPTDLALT</sequence>
<dbReference type="Pfam" id="PF02371">
    <property type="entry name" value="Transposase_20"/>
    <property type="match status" value="1"/>
</dbReference>
<accession>A0A8J3KTM0</accession>
<protein>
    <recommendedName>
        <fullName evidence="1">Transposase IS116/IS110/IS902 C-terminal domain-containing protein</fullName>
    </recommendedName>
</protein>
<dbReference type="GO" id="GO:0004803">
    <property type="term" value="F:transposase activity"/>
    <property type="evidence" value="ECO:0007669"/>
    <property type="project" value="InterPro"/>
</dbReference>
<evidence type="ECO:0000313" key="3">
    <source>
        <dbReference type="Proteomes" id="UP000659904"/>
    </source>
</evidence>
<dbReference type="PANTHER" id="PTHR33055">
    <property type="entry name" value="TRANSPOSASE FOR INSERTION SEQUENCE ELEMENT IS1111A"/>
    <property type="match status" value="1"/>
</dbReference>
<proteinExistence type="predicted"/>
<reference evidence="2 3" key="1">
    <citation type="submission" date="2021-01" db="EMBL/GenBank/DDBJ databases">
        <title>Whole genome shotgun sequence of Catellatospora citrea NBRC 14495.</title>
        <authorList>
            <person name="Komaki H."/>
            <person name="Tamura T."/>
        </authorList>
    </citation>
    <scope>NUCLEOTIDE SEQUENCE [LARGE SCALE GENOMIC DNA]</scope>
    <source>
        <strain evidence="2 3">NBRC 14495</strain>
    </source>
</reference>
<dbReference type="PANTHER" id="PTHR33055:SF16">
    <property type="entry name" value="TRANSPOSASE FOR INSERTION SEQUENCE ELEMENT IS1547"/>
    <property type="match status" value="1"/>
</dbReference>
<gene>
    <name evidence="2" type="ORF">Cci01nite_82970</name>
</gene>
<evidence type="ECO:0000259" key="1">
    <source>
        <dbReference type="Pfam" id="PF02371"/>
    </source>
</evidence>
<dbReference type="GO" id="GO:0003677">
    <property type="term" value="F:DNA binding"/>
    <property type="evidence" value="ECO:0007669"/>
    <property type="project" value="InterPro"/>
</dbReference>
<dbReference type="InterPro" id="IPR003346">
    <property type="entry name" value="Transposase_20"/>
</dbReference>
<dbReference type="Proteomes" id="UP000659904">
    <property type="component" value="Unassembled WGS sequence"/>
</dbReference>
<dbReference type="InterPro" id="IPR047650">
    <property type="entry name" value="Transpos_IS110"/>
</dbReference>